<feature type="transmembrane region" description="Helical" evidence="6">
    <location>
        <begin position="192"/>
        <end position="218"/>
    </location>
</feature>
<evidence type="ECO:0000256" key="2">
    <source>
        <dbReference type="ARBA" id="ARBA00022475"/>
    </source>
</evidence>
<evidence type="ECO:0000313" key="8">
    <source>
        <dbReference type="Proteomes" id="UP000594688"/>
    </source>
</evidence>
<evidence type="ECO:0000256" key="3">
    <source>
        <dbReference type="ARBA" id="ARBA00022692"/>
    </source>
</evidence>
<evidence type="ECO:0000313" key="7">
    <source>
        <dbReference type="EMBL" id="QPJ63803.1"/>
    </source>
</evidence>
<dbReference type="Proteomes" id="UP000594688">
    <property type="component" value="Chromosome"/>
</dbReference>
<dbReference type="EMBL" id="CP048685">
    <property type="protein sequence ID" value="QPJ63803.1"/>
    <property type="molecule type" value="Genomic_DNA"/>
</dbReference>
<accession>A0A7T0BZI1</accession>
<evidence type="ECO:0000256" key="6">
    <source>
        <dbReference type="SAM" id="Phobius"/>
    </source>
</evidence>
<reference evidence="7 8" key="1">
    <citation type="submission" date="2020-02" db="EMBL/GenBank/DDBJ databases">
        <title>Genomic and physiological characterization of two novel Nitrospinaceae genera.</title>
        <authorList>
            <person name="Mueller A.J."/>
            <person name="Jung M.-Y."/>
            <person name="Strachan C.R."/>
            <person name="Herbold C.W."/>
            <person name="Kirkegaard R.H."/>
            <person name="Daims H."/>
        </authorList>
    </citation>
    <scope>NUCLEOTIDE SEQUENCE [LARGE SCALE GENOMIC DNA]</scope>
    <source>
        <strain evidence="7">EB</strain>
    </source>
</reference>
<evidence type="ECO:0000256" key="1">
    <source>
        <dbReference type="ARBA" id="ARBA00004651"/>
    </source>
</evidence>
<organism evidence="7 8">
    <name type="scientific">Candidatus Nitronauta litoralis</name>
    <dbReference type="NCBI Taxonomy" id="2705533"/>
    <lineage>
        <taxon>Bacteria</taxon>
        <taxon>Pseudomonadati</taxon>
        <taxon>Nitrospinota/Tectimicrobiota group</taxon>
        <taxon>Nitrospinota</taxon>
        <taxon>Nitrospinia</taxon>
        <taxon>Nitrospinales</taxon>
        <taxon>Nitrospinaceae</taxon>
        <taxon>Candidatus Nitronauta</taxon>
    </lineage>
</organism>
<dbReference type="GO" id="GO:0005886">
    <property type="term" value="C:plasma membrane"/>
    <property type="evidence" value="ECO:0007669"/>
    <property type="project" value="UniProtKB-SubCell"/>
</dbReference>
<evidence type="ECO:0000256" key="5">
    <source>
        <dbReference type="ARBA" id="ARBA00023136"/>
    </source>
</evidence>
<gene>
    <name evidence="7" type="ORF">G3M70_12250</name>
</gene>
<keyword evidence="4 6" id="KW-1133">Transmembrane helix</keyword>
<dbReference type="KEGG" id="nli:G3M70_12250"/>
<dbReference type="Pfam" id="PF13440">
    <property type="entry name" value="Polysacc_synt_3"/>
    <property type="match status" value="1"/>
</dbReference>
<feature type="transmembrane region" description="Helical" evidence="6">
    <location>
        <begin position="64"/>
        <end position="84"/>
    </location>
</feature>
<protein>
    <submittedName>
        <fullName evidence="7">Oligosaccharide flippase family protein</fullName>
    </submittedName>
</protein>
<feature type="transmembrane region" description="Helical" evidence="6">
    <location>
        <begin position="167"/>
        <end position="186"/>
    </location>
</feature>
<evidence type="ECO:0000256" key="4">
    <source>
        <dbReference type="ARBA" id="ARBA00022989"/>
    </source>
</evidence>
<comment type="subcellular location">
    <subcellularLocation>
        <location evidence="1">Cell membrane</location>
        <topology evidence="1">Multi-pass membrane protein</topology>
    </subcellularLocation>
</comment>
<dbReference type="PANTHER" id="PTHR30250:SF11">
    <property type="entry name" value="O-ANTIGEN TRANSPORTER-RELATED"/>
    <property type="match status" value="1"/>
</dbReference>
<keyword evidence="2" id="KW-1003">Cell membrane</keyword>
<dbReference type="PANTHER" id="PTHR30250">
    <property type="entry name" value="PST FAMILY PREDICTED COLANIC ACID TRANSPORTER"/>
    <property type="match status" value="1"/>
</dbReference>
<sequence>MSFILVPKGFLKAKNTDNSTAKELLHFSKWNIGTNIIGILQMQAGFYFVGFYKSAPDVGIFSSAWNLAFGLDLLVFSMLTVFLPKVSKYKSREEFIAFVKQTLKVSVVMVVLLSPIYFFADTLVLTIYSDKYQETILVFQIMFIGTLISLPAHPISLILLSLNKPQIFTYVGIFTMILTCIGNVIAVPEHSAIGAAFVTSIMKVFNGVVLMWACYVLIAAPKQTTTATE</sequence>
<keyword evidence="5 6" id="KW-0472">Membrane</keyword>
<dbReference type="InterPro" id="IPR050833">
    <property type="entry name" value="Poly_Biosynth_Transport"/>
</dbReference>
<feature type="transmembrane region" description="Helical" evidence="6">
    <location>
        <begin position="135"/>
        <end position="160"/>
    </location>
</feature>
<feature type="transmembrane region" description="Helical" evidence="6">
    <location>
        <begin position="105"/>
        <end position="129"/>
    </location>
</feature>
<proteinExistence type="predicted"/>
<feature type="transmembrane region" description="Helical" evidence="6">
    <location>
        <begin position="32"/>
        <end position="52"/>
    </location>
</feature>
<name>A0A7T0BZI1_9BACT</name>
<keyword evidence="3 6" id="KW-0812">Transmembrane</keyword>
<dbReference type="AlphaFoldDB" id="A0A7T0BZI1"/>